<evidence type="ECO:0000313" key="3">
    <source>
        <dbReference type="EMBL" id="TWF97366.1"/>
    </source>
</evidence>
<feature type="transmembrane region" description="Helical" evidence="2">
    <location>
        <begin position="156"/>
        <end position="173"/>
    </location>
</feature>
<evidence type="ECO:0000256" key="2">
    <source>
        <dbReference type="SAM" id="Phobius"/>
    </source>
</evidence>
<feature type="region of interest" description="Disordered" evidence="1">
    <location>
        <begin position="1"/>
        <end position="22"/>
    </location>
</feature>
<keyword evidence="4" id="KW-1185">Reference proteome</keyword>
<evidence type="ECO:0000256" key="1">
    <source>
        <dbReference type="SAM" id="MobiDB-lite"/>
    </source>
</evidence>
<feature type="transmembrane region" description="Helical" evidence="2">
    <location>
        <begin position="229"/>
        <end position="248"/>
    </location>
</feature>
<reference evidence="3 4" key="1">
    <citation type="submission" date="2019-06" db="EMBL/GenBank/DDBJ databases">
        <title>Sequencing the genomes of 1000 actinobacteria strains.</title>
        <authorList>
            <person name="Klenk H.-P."/>
        </authorList>
    </citation>
    <scope>NUCLEOTIDE SEQUENCE [LARGE SCALE GENOMIC DNA]</scope>
    <source>
        <strain evidence="3 4">DSM 44826</strain>
    </source>
</reference>
<dbReference type="EMBL" id="VIWT01000001">
    <property type="protein sequence ID" value="TWF97366.1"/>
    <property type="molecule type" value="Genomic_DNA"/>
</dbReference>
<protein>
    <submittedName>
        <fullName evidence="3">Uncharacterized protein</fullName>
    </submittedName>
</protein>
<gene>
    <name evidence="3" type="ORF">FHX73_111146</name>
</gene>
<evidence type="ECO:0000313" key="4">
    <source>
        <dbReference type="Proteomes" id="UP000317940"/>
    </source>
</evidence>
<dbReference type="OrthoDB" id="4247970at2"/>
<feature type="transmembrane region" description="Helical" evidence="2">
    <location>
        <begin position="29"/>
        <end position="49"/>
    </location>
</feature>
<feature type="transmembrane region" description="Helical" evidence="2">
    <location>
        <begin position="185"/>
        <end position="203"/>
    </location>
</feature>
<organism evidence="3 4">
    <name type="scientific">Kitasatospora viridis</name>
    <dbReference type="NCBI Taxonomy" id="281105"/>
    <lineage>
        <taxon>Bacteria</taxon>
        <taxon>Bacillati</taxon>
        <taxon>Actinomycetota</taxon>
        <taxon>Actinomycetes</taxon>
        <taxon>Kitasatosporales</taxon>
        <taxon>Streptomycetaceae</taxon>
        <taxon>Kitasatospora</taxon>
    </lineage>
</organism>
<accession>A0A561UDE1</accession>
<dbReference type="AlphaFoldDB" id="A0A561UDE1"/>
<keyword evidence="2" id="KW-1133">Transmembrane helix</keyword>
<dbReference type="Proteomes" id="UP000317940">
    <property type="component" value="Unassembled WGS sequence"/>
</dbReference>
<comment type="caution">
    <text evidence="3">The sequence shown here is derived from an EMBL/GenBank/DDBJ whole genome shotgun (WGS) entry which is preliminary data.</text>
</comment>
<keyword evidence="2" id="KW-0812">Transmembrane</keyword>
<keyword evidence="2" id="KW-0472">Membrane</keyword>
<dbReference type="RefSeq" id="WP_145903800.1">
    <property type="nucleotide sequence ID" value="NZ_BAAAMZ010000008.1"/>
</dbReference>
<name>A0A561UDE1_9ACTN</name>
<proteinExistence type="predicted"/>
<sequence>MAKGLTPSPPTTSTPRAPDRAFPTQPARWTALLILLAGYLAVLGTVFPVRTSHADLVADLRSHRASVVRVDTDGAQVFAQWTTTGAFVQKAETYRFPYDRPGPSGAIGEFEQVVARQLAGSGAVVRFQPFDPSYGFGGLSLLVAVLYPSVLGWSPLGVGTYLVGLVIVAHLVLGDDRRRTGGAGTWLWICLLTGFGFFAYLWVEPSPLLAFPARRRRAGRVRPPGVPGALGATAAAFALLAAGGIAYVRAVQAASH</sequence>
<feature type="transmembrane region" description="Helical" evidence="2">
    <location>
        <begin position="133"/>
        <end position="150"/>
    </location>
</feature>